<reference evidence="2 3" key="1">
    <citation type="journal article" date="2018" name="Sci. Rep.">
        <title>A novel species of the marine cyanobacterium Acaryochloris with a unique pigment content and lifestyle.</title>
        <authorList>
            <person name="Partensky F."/>
            <person name="Six C."/>
            <person name="Ratin M."/>
            <person name="Garczarek L."/>
            <person name="Vaulot D."/>
            <person name="Probert I."/>
            <person name="Calteau A."/>
            <person name="Gourvil P."/>
            <person name="Marie D."/>
            <person name="Grebert T."/>
            <person name="Bouchier C."/>
            <person name="Le Panse S."/>
            <person name="Gachenot M."/>
            <person name="Rodriguez F."/>
            <person name="Garrido J.L."/>
        </authorList>
    </citation>
    <scope>NUCLEOTIDE SEQUENCE [LARGE SCALE GENOMIC DNA]</scope>
    <source>
        <strain evidence="2 3">RCC1774</strain>
    </source>
</reference>
<keyword evidence="3" id="KW-1185">Reference proteome</keyword>
<feature type="domain" description="H repeat-associated protein N-terminal" evidence="1">
    <location>
        <begin position="8"/>
        <end position="94"/>
    </location>
</feature>
<evidence type="ECO:0000313" key="3">
    <source>
        <dbReference type="Proteomes" id="UP000248857"/>
    </source>
</evidence>
<evidence type="ECO:0000259" key="1">
    <source>
        <dbReference type="Pfam" id="PF13808"/>
    </source>
</evidence>
<accession>A0A2W1JMF1</accession>
<evidence type="ECO:0000313" key="2">
    <source>
        <dbReference type="EMBL" id="PZD71324.1"/>
    </source>
</evidence>
<comment type="caution">
    <text evidence="2">The sequence shown here is derived from an EMBL/GenBank/DDBJ whole genome shotgun (WGS) entry which is preliminary data.</text>
</comment>
<sequence length="109" mass="12136">MSSLAIIDAFSALPDVRRTAGLRHQKAFCLALFTLSIAAGNRGFLSIGDWLKSYHDALLELFNPPKHRLPSYSTIRRVLLGTDESHFAQSLTRFFEIALITLNAAITFV</sequence>
<dbReference type="InterPro" id="IPR032806">
    <property type="entry name" value="YbfD_N"/>
</dbReference>
<protein>
    <recommendedName>
        <fullName evidence="1">H repeat-associated protein N-terminal domain-containing protein</fullName>
    </recommendedName>
</protein>
<dbReference type="OrthoDB" id="574640at2"/>
<dbReference type="Pfam" id="PF13808">
    <property type="entry name" value="DDE_Tnp_1_assoc"/>
    <property type="match status" value="1"/>
</dbReference>
<gene>
    <name evidence="2" type="ORF">C1752_06603</name>
</gene>
<name>A0A2W1JMF1_9CYAN</name>
<proteinExistence type="predicted"/>
<dbReference type="EMBL" id="PQWO01000018">
    <property type="protein sequence ID" value="PZD71324.1"/>
    <property type="molecule type" value="Genomic_DNA"/>
</dbReference>
<dbReference type="RefSeq" id="WP_110988112.1">
    <property type="nucleotide sequence ID" value="NZ_CAWNWM010000018.1"/>
</dbReference>
<organism evidence="2 3">
    <name type="scientific">Acaryochloris thomasi RCC1774</name>
    <dbReference type="NCBI Taxonomy" id="1764569"/>
    <lineage>
        <taxon>Bacteria</taxon>
        <taxon>Bacillati</taxon>
        <taxon>Cyanobacteriota</taxon>
        <taxon>Cyanophyceae</taxon>
        <taxon>Acaryochloridales</taxon>
        <taxon>Acaryochloridaceae</taxon>
        <taxon>Acaryochloris</taxon>
        <taxon>Acaryochloris thomasi</taxon>
    </lineage>
</organism>
<dbReference type="AlphaFoldDB" id="A0A2W1JMF1"/>
<dbReference type="Proteomes" id="UP000248857">
    <property type="component" value="Unassembled WGS sequence"/>
</dbReference>